<organism evidence="1">
    <name type="scientific">Sediminibacterium sp. KACHI17</name>
    <dbReference type="NCBI Taxonomy" id="1751071"/>
    <lineage>
        <taxon>Bacteria</taxon>
        <taxon>Pseudomonadati</taxon>
        <taxon>Bacteroidota</taxon>
        <taxon>Chitinophagia</taxon>
        <taxon>Chitinophagales</taxon>
        <taxon>Chitinophagaceae</taxon>
        <taxon>Sediminibacterium</taxon>
    </lineage>
</organism>
<evidence type="ECO:0008006" key="2">
    <source>
        <dbReference type="Google" id="ProtNLM"/>
    </source>
</evidence>
<accession>A0AAT9GEX5</accession>
<evidence type="ECO:0000313" key="1">
    <source>
        <dbReference type="EMBL" id="BFG69197.1"/>
    </source>
</evidence>
<dbReference type="EMBL" id="AP029612">
    <property type="protein sequence ID" value="BFG69197.1"/>
    <property type="molecule type" value="Genomic_DNA"/>
</dbReference>
<gene>
    <name evidence="1" type="ORF">KACHI17_00780</name>
</gene>
<protein>
    <recommendedName>
        <fullName evidence="2">T9SS type A sorting domain-containing protein</fullName>
    </recommendedName>
</protein>
<sequence length="164" mass="17218">MLFLILTCAAGKAQVSSIGTSFLSGNGGIITTPTMPVSGSAKCLTVGGYASALNIANNGIGLFGSGCTEKAPVADTTTFSLSLNVYPNPTRGSTMLKATGDFDEKLSCLVKVIAMDGKILFGQMVPMKDVKKGYMINGNAWAAGNYTVMVELMNKRYSLRLIKL</sequence>
<dbReference type="NCBIfam" id="TIGR04183">
    <property type="entry name" value="Por_Secre_tail"/>
    <property type="match status" value="1"/>
</dbReference>
<proteinExistence type="predicted"/>
<reference evidence="1" key="1">
    <citation type="submission" date="2024-02" db="EMBL/GenBank/DDBJ databases">
        <title>Sediminibacterium planktonica sp. nov. and Sediminibacterium longus sp. nov., isolated from surface lake and river water.</title>
        <authorList>
            <person name="Watanabe K."/>
            <person name="Takemine S."/>
            <person name="Ishii Y."/>
            <person name="Ogata Y."/>
            <person name="Shindo C."/>
            <person name="Suda W."/>
        </authorList>
    </citation>
    <scope>NUCLEOTIDE SEQUENCE</scope>
    <source>
        <strain evidence="1">KACHI17</strain>
    </source>
</reference>
<name>A0AAT9GEX5_9BACT</name>
<dbReference type="RefSeq" id="WP_353549545.1">
    <property type="nucleotide sequence ID" value="NZ_AP029612.1"/>
</dbReference>
<dbReference type="AlphaFoldDB" id="A0AAT9GEX5"/>
<dbReference type="InterPro" id="IPR026444">
    <property type="entry name" value="Secre_tail"/>
</dbReference>